<evidence type="ECO:0000313" key="3">
    <source>
        <dbReference type="EMBL" id="MDJ1503159.1"/>
    </source>
</evidence>
<evidence type="ECO:0000313" key="4">
    <source>
        <dbReference type="Proteomes" id="UP001232063"/>
    </source>
</evidence>
<evidence type="ECO:0000259" key="2">
    <source>
        <dbReference type="Pfam" id="PF09917"/>
    </source>
</evidence>
<feature type="signal peptide" evidence="1">
    <location>
        <begin position="1"/>
        <end position="20"/>
    </location>
</feature>
<dbReference type="InterPro" id="IPR019223">
    <property type="entry name" value="DUF2147"/>
</dbReference>
<name>A0AAE3R3P8_9BACT</name>
<protein>
    <submittedName>
        <fullName evidence="3">DUF2147 domain-containing protein</fullName>
    </submittedName>
</protein>
<feature type="domain" description="DUF2147" evidence="2">
    <location>
        <begin position="48"/>
        <end position="144"/>
    </location>
</feature>
<keyword evidence="4" id="KW-1185">Reference proteome</keyword>
<gene>
    <name evidence="3" type="ORF">QNI22_20995</name>
</gene>
<dbReference type="AlphaFoldDB" id="A0AAE3R3P8"/>
<dbReference type="Pfam" id="PF09917">
    <property type="entry name" value="DUF2147"/>
    <property type="match status" value="1"/>
</dbReference>
<keyword evidence="1" id="KW-0732">Signal</keyword>
<dbReference type="Gene3D" id="2.40.128.520">
    <property type="match status" value="1"/>
</dbReference>
<feature type="chain" id="PRO_5042055742" evidence="1">
    <location>
        <begin position="21"/>
        <end position="166"/>
    </location>
</feature>
<reference evidence="3" key="1">
    <citation type="submission" date="2023-05" db="EMBL/GenBank/DDBJ databases">
        <authorList>
            <person name="Zhang X."/>
        </authorList>
    </citation>
    <scope>NUCLEOTIDE SEQUENCE</scope>
    <source>
        <strain evidence="3">BD1B2-1</strain>
    </source>
</reference>
<dbReference type="Proteomes" id="UP001232063">
    <property type="component" value="Unassembled WGS sequence"/>
</dbReference>
<sequence>MKALILLGWLLLCPIFSAGAQNTHLAGQPATRVANTSGSEKNADAILGEWLDEKKTVRIQVYKKCNTYNARIVWLKDESIARLGSHVLEGLLYTQKNSWEEGRIFYPRTNSWYDCRCTLHNPSIMKVRVYIGTPLLGKTIEFNRIENPAKETIPNETHSTRFVASH</sequence>
<evidence type="ECO:0000256" key="1">
    <source>
        <dbReference type="SAM" id="SignalP"/>
    </source>
</evidence>
<organism evidence="3 4">
    <name type="scientific">Xanthocytophaga agilis</name>
    <dbReference type="NCBI Taxonomy" id="3048010"/>
    <lineage>
        <taxon>Bacteria</taxon>
        <taxon>Pseudomonadati</taxon>
        <taxon>Bacteroidota</taxon>
        <taxon>Cytophagia</taxon>
        <taxon>Cytophagales</taxon>
        <taxon>Rhodocytophagaceae</taxon>
        <taxon>Xanthocytophaga</taxon>
    </lineage>
</organism>
<dbReference type="EMBL" id="JASJOU010000007">
    <property type="protein sequence ID" value="MDJ1503159.1"/>
    <property type="molecule type" value="Genomic_DNA"/>
</dbReference>
<accession>A0AAE3R3P8</accession>
<proteinExistence type="predicted"/>
<dbReference type="RefSeq" id="WP_314513670.1">
    <property type="nucleotide sequence ID" value="NZ_JASJOU010000007.1"/>
</dbReference>
<comment type="caution">
    <text evidence="3">The sequence shown here is derived from an EMBL/GenBank/DDBJ whole genome shotgun (WGS) entry which is preliminary data.</text>
</comment>